<name>A0A152A6I1_TIELA</name>
<evidence type="ECO:0000259" key="16">
    <source>
        <dbReference type="PROSITE" id="PS50051"/>
    </source>
</evidence>
<evidence type="ECO:0000256" key="12">
    <source>
        <dbReference type="ARBA" id="ARBA00042301"/>
    </source>
</evidence>
<dbReference type="PANTHER" id="PTHR11630">
    <property type="entry name" value="DNA REPLICATION LICENSING FACTOR MCM FAMILY MEMBER"/>
    <property type="match status" value="1"/>
</dbReference>
<keyword evidence="9 14" id="KW-0238">DNA-binding</keyword>
<dbReference type="GO" id="GO:0000724">
    <property type="term" value="P:double-strand break repair via homologous recombination"/>
    <property type="evidence" value="ECO:0007669"/>
    <property type="project" value="TreeGrafter"/>
</dbReference>
<dbReference type="GO" id="GO:0005524">
    <property type="term" value="F:ATP binding"/>
    <property type="evidence" value="ECO:0007669"/>
    <property type="project" value="UniProtKB-KW"/>
</dbReference>
<evidence type="ECO:0000256" key="6">
    <source>
        <dbReference type="ARBA" id="ARBA00022801"/>
    </source>
</evidence>
<dbReference type="InterPro" id="IPR058768">
    <property type="entry name" value="MCM9_N"/>
</dbReference>
<evidence type="ECO:0000256" key="11">
    <source>
        <dbReference type="ARBA" id="ARBA00023242"/>
    </source>
</evidence>
<dbReference type="Pfam" id="PF17855">
    <property type="entry name" value="MCM_lid"/>
    <property type="match status" value="1"/>
</dbReference>
<evidence type="ECO:0000256" key="2">
    <source>
        <dbReference type="ARBA" id="ARBA00008010"/>
    </source>
</evidence>
<dbReference type="InterPro" id="IPR031327">
    <property type="entry name" value="MCM"/>
</dbReference>
<dbReference type="InterPro" id="IPR001208">
    <property type="entry name" value="MCM_dom"/>
</dbReference>
<feature type="region of interest" description="Disordered" evidence="15">
    <location>
        <begin position="690"/>
        <end position="835"/>
    </location>
</feature>
<dbReference type="Gene3D" id="3.40.50.300">
    <property type="entry name" value="P-loop containing nucleotide triphosphate hydrolases"/>
    <property type="match status" value="1"/>
</dbReference>
<dbReference type="SUPFAM" id="SSF50249">
    <property type="entry name" value="Nucleic acid-binding proteins"/>
    <property type="match status" value="1"/>
</dbReference>
<feature type="compositionally biased region" description="Polar residues" evidence="15">
    <location>
        <begin position="1003"/>
        <end position="1022"/>
    </location>
</feature>
<evidence type="ECO:0000256" key="13">
    <source>
        <dbReference type="ARBA" id="ARBA00047995"/>
    </source>
</evidence>
<comment type="catalytic activity">
    <reaction evidence="13">
        <text>ATP + H2O = ADP + phosphate + H(+)</text>
        <dbReference type="Rhea" id="RHEA:13065"/>
        <dbReference type="ChEBI" id="CHEBI:15377"/>
        <dbReference type="ChEBI" id="CHEBI:15378"/>
        <dbReference type="ChEBI" id="CHEBI:30616"/>
        <dbReference type="ChEBI" id="CHEBI:43474"/>
        <dbReference type="ChEBI" id="CHEBI:456216"/>
        <dbReference type="EC" id="3.6.4.12"/>
    </reaction>
</comment>
<dbReference type="OMA" id="RRGECHM"/>
<dbReference type="Pfam" id="PF26066">
    <property type="entry name" value="MCM9_N"/>
    <property type="match status" value="1"/>
</dbReference>
<evidence type="ECO:0000256" key="1">
    <source>
        <dbReference type="ARBA" id="ARBA00004123"/>
    </source>
</evidence>
<dbReference type="GO" id="GO:0006260">
    <property type="term" value="P:DNA replication"/>
    <property type="evidence" value="ECO:0007669"/>
    <property type="project" value="InterPro"/>
</dbReference>
<dbReference type="FunCoup" id="A0A152A6I1">
    <property type="interactions" value="75"/>
</dbReference>
<dbReference type="PANTHER" id="PTHR11630:SF48">
    <property type="entry name" value="DNA HELICASE MCM9"/>
    <property type="match status" value="1"/>
</dbReference>
<keyword evidence="10" id="KW-0234">DNA repair</keyword>
<dbReference type="Proteomes" id="UP000076078">
    <property type="component" value="Unassembled WGS sequence"/>
</dbReference>
<dbReference type="GO" id="GO:0042555">
    <property type="term" value="C:MCM complex"/>
    <property type="evidence" value="ECO:0007669"/>
    <property type="project" value="TreeGrafter"/>
</dbReference>
<keyword evidence="8 14" id="KW-0067">ATP-binding</keyword>
<comment type="similarity">
    <text evidence="2 14">Belongs to the MCM family.</text>
</comment>
<keyword evidence="4 14" id="KW-0547">Nucleotide-binding</keyword>
<proteinExistence type="inferred from homology"/>
<dbReference type="InterPro" id="IPR033762">
    <property type="entry name" value="MCM_OB"/>
</dbReference>
<evidence type="ECO:0000256" key="15">
    <source>
        <dbReference type="SAM" id="MobiDB-lite"/>
    </source>
</evidence>
<feature type="region of interest" description="Disordered" evidence="15">
    <location>
        <begin position="988"/>
        <end position="1035"/>
    </location>
</feature>
<dbReference type="PROSITE" id="PS00847">
    <property type="entry name" value="MCM_1"/>
    <property type="match status" value="1"/>
</dbReference>
<feature type="compositionally biased region" description="Basic residues" evidence="15">
    <location>
        <begin position="696"/>
        <end position="706"/>
    </location>
</feature>
<evidence type="ECO:0000256" key="7">
    <source>
        <dbReference type="ARBA" id="ARBA00022806"/>
    </source>
</evidence>
<evidence type="ECO:0000256" key="5">
    <source>
        <dbReference type="ARBA" id="ARBA00022763"/>
    </source>
</evidence>
<dbReference type="AlphaFoldDB" id="A0A152A6I1"/>
<accession>A0A152A6I1</accession>
<dbReference type="EMBL" id="LODT01000006">
    <property type="protein sequence ID" value="KYR01834.1"/>
    <property type="molecule type" value="Genomic_DNA"/>
</dbReference>
<evidence type="ECO:0000256" key="4">
    <source>
        <dbReference type="ARBA" id="ARBA00022741"/>
    </source>
</evidence>
<feature type="compositionally biased region" description="Acidic residues" evidence="15">
    <location>
        <begin position="719"/>
        <end position="747"/>
    </location>
</feature>
<feature type="compositionally biased region" description="Acidic residues" evidence="15">
    <location>
        <begin position="988"/>
        <end position="998"/>
    </location>
</feature>
<keyword evidence="18" id="KW-1185">Reference proteome</keyword>
<dbReference type="STRING" id="361077.A0A152A6I1"/>
<dbReference type="InParanoid" id="A0A152A6I1"/>
<dbReference type="SMART" id="SM00350">
    <property type="entry name" value="MCM"/>
    <property type="match status" value="1"/>
</dbReference>
<evidence type="ECO:0000256" key="10">
    <source>
        <dbReference type="ARBA" id="ARBA00023204"/>
    </source>
</evidence>
<keyword evidence="11" id="KW-0539">Nucleus</keyword>
<dbReference type="PRINTS" id="PR01657">
    <property type="entry name" value="MCMFAMILY"/>
</dbReference>
<sequence length="1035" mass="115765">MYTIYDIDSFSKEEYLDFFVKLLLSHYVKDIEHILSQPDPSLYYSVVVEFLMILEGDVNFGPLFISNPTKLLPIFNEGLLLAQQRVLSFHRSNTESGGVNNHVNNINNRQHISSQSDNSSVIGSSNRNFTIKRNCRVRVCDLPICKEINSSSLPKSTDIGLFIEMRGTIIRTGQSKVLEKSKVFQCNKCHYLFEVFIDYEQFNQFSLPKRCPNPDGKCGGNAYNFQASKGIGDHCDYQEIKLQEQIHQLGAGSIPRSILILLQEDLVDQCQAGDDIVVSGIVLRRWKPIKADERCDIEVVVIANYIKVMNEQKFISGMTDEIRGQFEDFWIANEQLPLAGRNKILAHICPGVYGLFVVRLAMLLVLIGGVHVHQKEKNLKIRGECHLLLVGEPGTGKSQFLKYAAKLASRSVLTTGIGTTTAGLTASAVREGGGEMVLEAGALVLADGGVCCIDEFSGIKEADRATIHEAMEQQTLSVAKAGVISKLHTRTSIIAATNSKGKYDHSEPLSINTNLASPLLSRFDIILLLTDNQDTQWDTLVSDFILKQSIYGTVDQPVKQEDSFWNLDMLQSYIYYVKSAFHPTLSPESQKLLQTYYSKQRAAGNIKNEGRTTVRLLESLIRLSQAHARLMFRNVVEVQDAIVAIFMIESSVESSCILSGLDAQHSIFPDDPDNDYKRLERSIRNSLGLVNITHKSAPRRKSKPKPSSHQTNNNWVNESIDDEDEEYDQEQYGDEVEDDEEQVEEGDGWGGDMENERWSSYTEPQPHHATSKKPSQIPTQQRASNPIKRENSHSSPILDEVPETPQFKSPLPSQKRSTQQPQQHPSIPKSIPSQRSINQTVIQDSIEVIFDSAPSNTAKGRNEKPKQVDEPIIGHIENLDHIDIFDDLGTLETTVVQNHSQSKSFRENTRPPVDDSWDNDGDSEFQCSYNPTFPQQTNNNNVNISNISKIDGKGTSSVNTSIATTISQNNTTQDNENINAIVNEVLDDGDMGWGDEEDLPSKQPEQQPISQPSNFSKPSLSSKIDIDADLDLDDL</sequence>
<keyword evidence="7" id="KW-0347">Helicase</keyword>
<dbReference type="OrthoDB" id="6274823at2759"/>
<feature type="compositionally biased region" description="Polar residues" evidence="15">
    <location>
        <begin position="772"/>
        <end position="784"/>
    </location>
</feature>
<evidence type="ECO:0000256" key="3">
    <source>
        <dbReference type="ARBA" id="ARBA00012551"/>
    </source>
</evidence>
<evidence type="ECO:0000256" key="9">
    <source>
        <dbReference type="ARBA" id="ARBA00023125"/>
    </source>
</evidence>
<dbReference type="InterPro" id="IPR003593">
    <property type="entry name" value="AAA+_ATPase"/>
</dbReference>
<dbReference type="Pfam" id="PF17207">
    <property type="entry name" value="MCM_OB"/>
    <property type="match status" value="1"/>
</dbReference>
<dbReference type="FunFam" id="3.40.50.300:FF:000671">
    <property type="entry name" value="DNA helicase MCM9 isoform X1"/>
    <property type="match status" value="1"/>
</dbReference>
<evidence type="ECO:0000256" key="8">
    <source>
        <dbReference type="ARBA" id="ARBA00022840"/>
    </source>
</evidence>
<comment type="subcellular location">
    <subcellularLocation>
        <location evidence="1">Nucleus</location>
    </subcellularLocation>
</comment>
<dbReference type="EC" id="3.6.4.12" evidence="3"/>
<protein>
    <recommendedName>
        <fullName evidence="3">DNA helicase</fullName>
        <ecNumber evidence="3">3.6.4.12</ecNumber>
    </recommendedName>
    <alternativeName>
        <fullName evidence="12">Minichromosome maintenance 9</fullName>
    </alternativeName>
</protein>
<dbReference type="InterPro" id="IPR018525">
    <property type="entry name" value="MCM_CS"/>
</dbReference>
<gene>
    <name evidence="17" type="ORF">DLAC_01851</name>
</gene>
<keyword evidence="6" id="KW-0378">Hydrolase</keyword>
<dbReference type="SUPFAM" id="SSF52540">
    <property type="entry name" value="P-loop containing nucleoside triphosphate hydrolases"/>
    <property type="match status" value="1"/>
</dbReference>
<dbReference type="InterPro" id="IPR041562">
    <property type="entry name" value="MCM_lid"/>
</dbReference>
<evidence type="ECO:0000313" key="17">
    <source>
        <dbReference type="EMBL" id="KYR01834.1"/>
    </source>
</evidence>
<dbReference type="SMART" id="SM00382">
    <property type="entry name" value="AAA"/>
    <property type="match status" value="1"/>
</dbReference>
<reference evidence="17 18" key="1">
    <citation type="submission" date="2015-12" db="EMBL/GenBank/DDBJ databases">
        <title>Dictyostelia acquired genes for synthesis and detection of signals that induce cell-type specialization by lateral gene transfer from prokaryotes.</title>
        <authorList>
            <person name="Gloeckner G."/>
            <person name="Schaap P."/>
        </authorList>
    </citation>
    <scope>NUCLEOTIDE SEQUENCE [LARGE SCALE GENOMIC DNA]</scope>
    <source>
        <strain evidence="17 18">TK</strain>
    </source>
</reference>
<dbReference type="GO" id="GO:0003697">
    <property type="term" value="F:single-stranded DNA binding"/>
    <property type="evidence" value="ECO:0007669"/>
    <property type="project" value="TreeGrafter"/>
</dbReference>
<evidence type="ECO:0000256" key="14">
    <source>
        <dbReference type="RuleBase" id="RU004070"/>
    </source>
</evidence>
<dbReference type="Gene3D" id="2.20.28.10">
    <property type="match status" value="1"/>
</dbReference>
<dbReference type="InterPro" id="IPR012340">
    <property type="entry name" value="NA-bd_OB-fold"/>
</dbReference>
<keyword evidence="5" id="KW-0227">DNA damage</keyword>
<organism evidence="17 18">
    <name type="scientific">Tieghemostelium lacteum</name>
    <name type="common">Slime mold</name>
    <name type="synonym">Dictyostelium lacteum</name>
    <dbReference type="NCBI Taxonomy" id="361077"/>
    <lineage>
        <taxon>Eukaryota</taxon>
        <taxon>Amoebozoa</taxon>
        <taxon>Evosea</taxon>
        <taxon>Eumycetozoa</taxon>
        <taxon>Dictyostelia</taxon>
        <taxon>Dictyosteliales</taxon>
        <taxon>Raperosteliaceae</taxon>
        <taxon>Tieghemostelium</taxon>
    </lineage>
</organism>
<feature type="domain" description="MCM C-terminal AAA(+) ATPase" evidence="16">
    <location>
        <begin position="340"/>
        <end position="545"/>
    </location>
</feature>
<dbReference type="InterPro" id="IPR027417">
    <property type="entry name" value="P-loop_NTPase"/>
</dbReference>
<dbReference type="Gene3D" id="2.40.50.140">
    <property type="entry name" value="Nucleic acid-binding proteins"/>
    <property type="match status" value="1"/>
</dbReference>
<dbReference type="GO" id="GO:0016787">
    <property type="term" value="F:hydrolase activity"/>
    <property type="evidence" value="ECO:0007669"/>
    <property type="project" value="UniProtKB-KW"/>
</dbReference>
<dbReference type="GO" id="GO:0017116">
    <property type="term" value="F:single-stranded DNA helicase activity"/>
    <property type="evidence" value="ECO:0007669"/>
    <property type="project" value="TreeGrafter"/>
</dbReference>
<feature type="compositionally biased region" description="Polar residues" evidence="15">
    <location>
        <begin position="811"/>
        <end position="835"/>
    </location>
</feature>
<dbReference type="PROSITE" id="PS50051">
    <property type="entry name" value="MCM_2"/>
    <property type="match status" value="1"/>
</dbReference>
<evidence type="ECO:0000313" key="18">
    <source>
        <dbReference type="Proteomes" id="UP000076078"/>
    </source>
</evidence>
<comment type="caution">
    <text evidence="17">The sequence shown here is derived from an EMBL/GenBank/DDBJ whole genome shotgun (WGS) entry which is preliminary data.</text>
</comment>
<dbReference type="Pfam" id="PF00493">
    <property type="entry name" value="MCM"/>
    <property type="match status" value="1"/>
</dbReference>
<dbReference type="GO" id="GO:0005634">
    <property type="term" value="C:nucleus"/>
    <property type="evidence" value="ECO:0007669"/>
    <property type="project" value="UniProtKB-SubCell"/>
</dbReference>